<accession>A0A0H1R9J7</accession>
<evidence type="ECO:0000256" key="2">
    <source>
        <dbReference type="ARBA" id="ARBA00022801"/>
    </source>
</evidence>
<dbReference type="GO" id="GO:0016887">
    <property type="term" value="F:ATP hydrolysis activity"/>
    <property type="evidence" value="ECO:0007669"/>
    <property type="project" value="RHEA"/>
</dbReference>
<keyword evidence="5" id="KW-0413">Isomerase</keyword>
<keyword evidence="3 10" id="KW-0347">Helicase</keyword>
<keyword evidence="13" id="KW-1185">Reference proteome</keyword>
<dbReference type="InterPro" id="IPR014017">
    <property type="entry name" value="DNA_helicase_UvrD-like_C"/>
</dbReference>
<dbReference type="CDD" id="cd17932">
    <property type="entry name" value="DEXQc_UvrD"/>
    <property type="match status" value="1"/>
</dbReference>
<evidence type="ECO:0000256" key="1">
    <source>
        <dbReference type="ARBA" id="ARBA00022741"/>
    </source>
</evidence>
<keyword evidence="4 10" id="KW-0067">ATP-binding</keyword>
<dbReference type="Gene3D" id="3.40.50.300">
    <property type="entry name" value="P-loop containing nucleotide triphosphate hydrolases"/>
    <property type="match status" value="3"/>
</dbReference>
<protein>
    <recommendedName>
        <fullName evidence="7">DNA 3'-5' helicase</fullName>
        <ecNumber evidence="7">5.6.2.4</ecNumber>
    </recommendedName>
    <alternativeName>
        <fullName evidence="8">DNA 3'-5' helicase II</fullName>
    </alternativeName>
</protein>
<keyword evidence="1 10" id="KW-0547">Nucleotide-binding</keyword>
<reference evidence="12 13" key="1">
    <citation type="submission" date="2015-05" db="EMBL/GenBank/DDBJ databases">
        <title>Draft genome sequence of Microvirga vignae strain BR3299, a novel nitrogen fixing bacteria isolated from Brazil semi-aired region.</title>
        <authorList>
            <person name="Zilli J.E."/>
            <person name="Passos S.R."/>
            <person name="Leite J."/>
            <person name="Baldani J.I."/>
            <person name="Xavier G.R."/>
            <person name="Rumjaneck N.G."/>
            <person name="Simoes-Araujo J.L."/>
        </authorList>
    </citation>
    <scope>NUCLEOTIDE SEQUENCE [LARGE SCALE GENOMIC DNA]</scope>
    <source>
        <strain evidence="12 13">BR3299</strain>
    </source>
</reference>
<comment type="caution">
    <text evidence="12">The sequence shown here is derived from an EMBL/GenBank/DDBJ whole genome shotgun (WGS) entry which is preliminary data.</text>
</comment>
<evidence type="ECO:0000313" key="13">
    <source>
        <dbReference type="Proteomes" id="UP000035489"/>
    </source>
</evidence>
<name>A0A0H1R9J7_9HYPH</name>
<organism evidence="12 13">
    <name type="scientific">Microvirga vignae</name>
    <dbReference type="NCBI Taxonomy" id="1225564"/>
    <lineage>
        <taxon>Bacteria</taxon>
        <taxon>Pseudomonadati</taxon>
        <taxon>Pseudomonadota</taxon>
        <taxon>Alphaproteobacteria</taxon>
        <taxon>Hyphomicrobiales</taxon>
        <taxon>Methylobacteriaceae</taxon>
        <taxon>Microvirga</taxon>
    </lineage>
</organism>
<dbReference type="GO" id="GO:0005524">
    <property type="term" value="F:ATP binding"/>
    <property type="evidence" value="ECO:0007669"/>
    <property type="project" value="UniProtKB-UniRule"/>
</dbReference>
<dbReference type="InterPro" id="IPR027417">
    <property type="entry name" value="P-loop_NTPase"/>
</dbReference>
<evidence type="ECO:0000256" key="8">
    <source>
        <dbReference type="ARBA" id="ARBA00034923"/>
    </source>
</evidence>
<feature type="domain" description="UvrD-like helicase ATP-binding" evidence="11">
    <location>
        <begin position="14"/>
        <end position="300"/>
    </location>
</feature>
<evidence type="ECO:0000259" key="11">
    <source>
        <dbReference type="PROSITE" id="PS51198"/>
    </source>
</evidence>
<evidence type="ECO:0000256" key="10">
    <source>
        <dbReference type="PROSITE-ProRule" id="PRU00560"/>
    </source>
</evidence>
<dbReference type="AlphaFoldDB" id="A0A0H1R9J7"/>
<keyword evidence="2 10" id="KW-0378">Hydrolase</keyword>
<dbReference type="InterPro" id="IPR000212">
    <property type="entry name" value="DNA_helicase_UvrD/REP"/>
</dbReference>
<evidence type="ECO:0000256" key="9">
    <source>
        <dbReference type="ARBA" id="ARBA00048988"/>
    </source>
</evidence>
<dbReference type="PANTHER" id="PTHR11070">
    <property type="entry name" value="UVRD / RECB / PCRA DNA HELICASE FAMILY MEMBER"/>
    <property type="match status" value="1"/>
</dbReference>
<dbReference type="GO" id="GO:0000725">
    <property type="term" value="P:recombinational repair"/>
    <property type="evidence" value="ECO:0007669"/>
    <property type="project" value="TreeGrafter"/>
</dbReference>
<evidence type="ECO:0000313" key="12">
    <source>
        <dbReference type="EMBL" id="KLK91880.1"/>
    </source>
</evidence>
<evidence type="ECO:0000256" key="6">
    <source>
        <dbReference type="ARBA" id="ARBA00034617"/>
    </source>
</evidence>
<feature type="binding site" evidence="10">
    <location>
        <begin position="35"/>
        <end position="42"/>
    </location>
    <ligand>
        <name>ATP</name>
        <dbReference type="ChEBI" id="CHEBI:30616"/>
    </ligand>
</feature>
<dbReference type="Proteomes" id="UP000035489">
    <property type="component" value="Unassembled WGS sequence"/>
</dbReference>
<dbReference type="EMBL" id="LCYG01000043">
    <property type="protein sequence ID" value="KLK91880.1"/>
    <property type="molecule type" value="Genomic_DNA"/>
</dbReference>
<dbReference type="PROSITE" id="PS51198">
    <property type="entry name" value="UVRD_HELICASE_ATP_BIND"/>
    <property type="match status" value="1"/>
</dbReference>
<dbReference type="GO" id="GO:0003677">
    <property type="term" value="F:DNA binding"/>
    <property type="evidence" value="ECO:0007669"/>
    <property type="project" value="InterPro"/>
</dbReference>
<dbReference type="PANTHER" id="PTHR11070:SF2">
    <property type="entry name" value="ATP-DEPENDENT DNA HELICASE SRS2"/>
    <property type="match status" value="1"/>
</dbReference>
<dbReference type="InterPro" id="IPR014016">
    <property type="entry name" value="UvrD-like_ATP-bd"/>
</dbReference>
<dbReference type="OrthoDB" id="5461146at2"/>
<gene>
    <name evidence="12" type="ORF">AA309_17385</name>
</gene>
<dbReference type="STRING" id="1225564.AA309_17385"/>
<evidence type="ECO:0000256" key="5">
    <source>
        <dbReference type="ARBA" id="ARBA00023235"/>
    </source>
</evidence>
<dbReference type="RefSeq" id="WP_047190290.1">
    <property type="nucleotide sequence ID" value="NZ_LCYG01000043.1"/>
</dbReference>
<comment type="catalytic activity">
    <reaction evidence="9">
        <text>ATP + H2O = ADP + phosphate + H(+)</text>
        <dbReference type="Rhea" id="RHEA:13065"/>
        <dbReference type="ChEBI" id="CHEBI:15377"/>
        <dbReference type="ChEBI" id="CHEBI:15378"/>
        <dbReference type="ChEBI" id="CHEBI:30616"/>
        <dbReference type="ChEBI" id="CHEBI:43474"/>
        <dbReference type="ChEBI" id="CHEBI:456216"/>
        <dbReference type="EC" id="5.6.2.4"/>
    </reaction>
</comment>
<sequence>MPLVVPDAWRPRGIADLEPNAWHVLRRQGNTCVVAGPGAGKTEFLAQRAAYLLETGACPEPHRVLAISFKTDAAENLAARVRERCERAQADRFVSMTFDAFTKSLVDRFLPALAADWRPTRPYGIDFSRRPQVEDFLTRARLAAPQPWQAVVAGLGPSDFESKIVGSFRLPLQAMAPATAVEFVIERWWSELLRRPGRSLVTFTMLNRLAELLLRARPQIARALHATYPFVFVDEFQDTTHAQYDFLLSAFGDPRITVTAVGDDKQRIMVWAGARTDAFDRFEAEFAAERVPLLVNFRSSPDLVRIQHVVAQALDAGAIPTVAQSGRRVDGDVAQVWTCPTAAGEAQHLAGWLAQDMAARGTRPRDYAILVRQTADRFEEQLAPTLAAVNLRLRNESRALGRTTLQDLLVDAYAEIAQALLRLGVARRAPAAWQIASDAVLRLRDADPDDELACLRAEEGLSMFLQGLRATMAATPPSTAAAEALADVVLTFVDAQALARSFSEYATGDTLAIALEAFRLHLAACADGSPDWATCLDCFTGVDQVPLMTVHKSKGLEYDTILFVGLDDAMWWSHSAGNPEGIATFFVALSRAKQRAIFTFCRERGQRTRVADLYGLLTAAGVPEVAC</sequence>
<dbReference type="GO" id="GO:0043138">
    <property type="term" value="F:3'-5' DNA helicase activity"/>
    <property type="evidence" value="ECO:0007669"/>
    <property type="project" value="UniProtKB-EC"/>
</dbReference>
<dbReference type="PATRIC" id="fig|1225564.3.peg.4588"/>
<comment type="catalytic activity">
    <reaction evidence="6">
        <text>Couples ATP hydrolysis with the unwinding of duplex DNA by translocating in the 3'-5' direction.</text>
        <dbReference type="EC" id="5.6.2.4"/>
    </reaction>
</comment>
<dbReference type="EC" id="5.6.2.4" evidence="7"/>
<proteinExistence type="predicted"/>
<dbReference type="SUPFAM" id="SSF52540">
    <property type="entry name" value="P-loop containing nucleoside triphosphate hydrolases"/>
    <property type="match status" value="1"/>
</dbReference>
<evidence type="ECO:0000256" key="4">
    <source>
        <dbReference type="ARBA" id="ARBA00022840"/>
    </source>
</evidence>
<dbReference type="Gene3D" id="1.10.486.10">
    <property type="entry name" value="PCRA, domain 4"/>
    <property type="match status" value="1"/>
</dbReference>
<dbReference type="Pfam" id="PF13361">
    <property type="entry name" value="UvrD_C"/>
    <property type="match status" value="1"/>
</dbReference>
<dbReference type="Pfam" id="PF00580">
    <property type="entry name" value="UvrD-helicase"/>
    <property type="match status" value="2"/>
</dbReference>
<evidence type="ECO:0000256" key="3">
    <source>
        <dbReference type="ARBA" id="ARBA00022806"/>
    </source>
</evidence>
<evidence type="ECO:0000256" key="7">
    <source>
        <dbReference type="ARBA" id="ARBA00034808"/>
    </source>
</evidence>